<accession>A0A6A5QS67</accession>
<evidence type="ECO:0000313" key="1">
    <source>
        <dbReference type="EMBL" id="KAF1916807.1"/>
    </source>
</evidence>
<sequence length="162" mass="17345">MPSWRAIRNLTAAVEATCRNEFVEGSGRSTSCNGPRVIAVVSQLQVCLTLEVKEIRYETPTGNLRLGLGIKARSTSVKIGEALRCQYLVAVVISAVDALLVAGILPWDQLSSTPSRSCAHAGRGNRCSASNIEPDGCSASRGSRRYRVSPLIVLVSYPVTVI</sequence>
<reference evidence="1" key="1">
    <citation type="journal article" date="2020" name="Stud. Mycol.">
        <title>101 Dothideomycetes genomes: a test case for predicting lifestyles and emergence of pathogens.</title>
        <authorList>
            <person name="Haridas S."/>
            <person name="Albert R."/>
            <person name="Binder M."/>
            <person name="Bloem J."/>
            <person name="Labutti K."/>
            <person name="Salamov A."/>
            <person name="Andreopoulos B."/>
            <person name="Baker S."/>
            <person name="Barry K."/>
            <person name="Bills G."/>
            <person name="Bluhm B."/>
            <person name="Cannon C."/>
            <person name="Castanera R."/>
            <person name="Culley D."/>
            <person name="Daum C."/>
            <person name="Ezra D."/>
            <person name="Gonzalez J."/>
            <person name="Henrissat B."/>
            <person name="Kuo A."/>
            <person name="Liang C."/>
            <person name="Lipzen A."/>
            <person name="Lutzoni F."/>
            <person name="Magnuson J."/>
            <person name="Mondo S."/>
            <person name="Nolan M."/>
            <person name="Ohm R."/>
            <person name="Pangilinan J."/>
            <person name="Park H.-J."/>
            <person name="Ramirez L."/>
            <person name="Alfaro M."/>
            <person name="Sun H."/>
            <person name="Tritt A."/>
            <person name="Yoshinaga Y."/>
            <person name="Zwiers L.-H."/>
            <person name="Turgeon B."/>
            <person name="Goodwin S."/>
            <person name="Spatafora J."/>
            <person name="Crous P."/>
            <person name="Grigoriev I."/>
        </authorList>
    </citation>
    <scope>NUCLEOTIDE SEQUENCE</scope>
    <source>
        <strain evidence="1">HMLAC05119</strain>
    </source>
</reference>
<proteinExistence type="predicted"/>
<protein>
    <submittedName>
        <fullName evidence="1">Uncharacterized protein</fullName>
    </submittedName>
</protein>
<dbReference type="Proteomes" id="UP000800096">
    <property type="component" value="Unassembled WGS sequence"/>
</dbReference>
<keyword evidence="2" id="KW-1185">Reference proteome</keyword>
<dbReference type="EMBL" id="ML979135">
    <property type="protein sequence ID" value="KAF1916807.1"/>
    <property type="molecule type" value="Genomic_DNA"/>
</dbReference>
<gene>
    <name evidence="1" type="ORF">BDU57DRAFT_245230</name>
</gene>
<name>A0A6A5QS67_AMPQU</name>
<evidence type="ECO:0000313" key="2">
    <source>
        <dbReference type="Proteomes" id="UP000800096"/>
    </source>
</evidence>
<dbReference type="AlphaFoldDB" id="A0A6A5QS67"/>
<organism evidence="1 2">
    <name type="scientific">Ampelomyces quisqualis</name>
    <name type="common">Powdery mildew agent</name>
    <dbReference type="NCBI Taxonomy" id="50730"/>
    <lineage>
        <taxon>Eukaryota</taxon>
        <taxon>Fungi</taxon>
        <taxon>Dikarya</taxon>
        <taxon>Ascomycota</taxon>
        <taxon>Pezizomycotina</taxon>
        <taxon>Dothideomycetes</taxon>
        <taxon>Pleosporomycetidae</taxon>
        <taxon>Pleosporales</taxon>
        <taxon>Pleosporineae</taxon>
        <taxon>Phaeosphaeriaceae</taxon>
        <taxon>Ampelomyces</taxon>
    </lineage>
</organism>